<proteinExistence type="predicted"/>
<organism evidence="1 2">
    <name type="scientific">Phytophthora boehmeriae</name>
    <dbReference type="NCBI Taxonomy" id="109152"/>
    <lineage>
        <taxon>Eukaryota</taxon>
        <taxon>Sar</taxon>
        <taxon>Stramenopiles</taxon>
        <taxon>Oomycota</taxon>
        <taxon>Peronosporomycetes</taxon>
        <taxon>Peronosporales</taxon>
        <taxon>Peronosporaceae</taxon>
        <taxon>Phytophthora</taxon>
    </lineage>
</organism>
<name>A0A8T1VYC1_9STRA</name>
<evidence type="ECO:0000313" key="1">
    <source>
        <dbReference type="EMBL" id="KAG7386171.1"/>
    </source>
</evidence>
<evidence type="ECO:0008006" key="3">
    <source>
        <dbReference type="Google" id="ProtNLM"/>
    </source>
</evidence>
<dbReference type="EMBL" id="JAGDFL010000523">
    <property type="protein sequence ID" value="KAG7386171.1"/>
    <property type="molecule type" value="Genomic_DNA"/>
</dbReference>
<dbReference type="AlphaFoldDB" id="A0A8T1VYC1"/>
<accession>A0A8T1VYC1</accession>
<evidence type="ECO:0000313" key="2">
    <source>
        <dbReference type="Proteomes" id="UP000693981"/>
    </source>
</evidence>
<sequence>MSMMTSSDAGRSLIVDQNSKSKRFLRGDNMGADGNHVARRLPSLQELLKFEKWIEEGHMKETIFKMLGLKGLGGAVFTHPNWETYKKFGRYYHKVTGVQL</sequence>
<gene>
    <name evidence="1" type="ORF">PHYBOEH_008771</name>
</gene>
<keyword evidence="2" id="KW-1185">Reference proteome</keyword>
<reference evidence="1" key="1">
    <citation type="submission" date="2021-02" db="EMBL/GenBank/DDBJ databases">
        <authorList>
            <person name="Palmer J.M."/>
        </authorList>
    </citation>
    <scope>NUCLEOTIDE SEQUENCE</scope>
    <source>
        <strain evidence="1">SCRP23</strain>
    </source>
</reference>
<dbReference type="Proteomes" id="UP000693981">
    <property type="component" value="Unassembled WGS sequence"/>
</dbReference>
<protein>
    <recommendedName>
        <fullName evidence="3">RxLR effector protein</fullName>
    </recommendedName>
</protein>
<dbReference type="OrthoDB" id="129884at2759"/>
<comment type="caution">
    <text evidence="1">The sequence shown here is derived from an EMBL/GenBank/DDBJ whole genome shotgun (WGS) entry which is preliminary data.</text>
</comment>